<protein>
    <recommendedName>
        <fullName evidence="1">Fibronectin type-III domain-containing protein</fullName>
    </recommendedName>
</protein>
<accession>A0AAE0W330</accession>
<dbReference type="InterPro" id="IPR013783">
    <property type="entry name" value="Ig-like_fold"/>
</dbReference>
<dbReference type="InterPro" id="IPR003961">
    <property type="entry name" value="FN3_dom"/>
</dbReference>
<gene>
    <name evidence="2" type="ORF">CHS0354_039083</name>
</gene>
<dbReference type="Proteomes" id="UP001195483">
    <property type="component" value="Unassembled WGS sequence"/>
</dbReference>
<sequence>MQNLLLFFIYVGGPRLDHRKNIITVYYGVLKDNVTLEVNVIAYPGPTDIMWYHRGDKTDKWQQVLNEPIFSSGLFSSIIIHLGSLADFGDYLVNMSNSFGIYDLIFHVIQASPPKLVDIFYISRFVSNQIEFHFKPGFNGGRVQSFAIEYKSTSRPDPAWRNSSVTDLKETQTYNGTYDVNVTQPPLGSYEYRMYSWNEIGRSPYSAVIPIFIPEEVMRLGICNVTFRYLINSAAMLLLDYGRSVGRAIRLIAQGLHFQTGSVA</sequence>
<proteinExistence type="predicted"/>
<evidence type="ECO:0000259" key="1">
    <source>
        <dbReference type="PROSITE" id="PS50853"/>
    </source>
</evidence>
<dbReference type="EMBL" id="JAEAOA010002277">
    <property type="protein sequence ID" value="KAK3600268.1"/>
    <property type="molecule type" value="Genomic_DNA"/>
</dbReference>
<dbReference type="SUPFAM" id="SSF48726">
    <property type="entry name" value="Immunoglobulin"/>
    <property type="match status" value="1"/>
</dbReference>
<reference evidence="2" key="3">
    <citation type="submission" date="2023-05" db="EMBL/GenBank/DDBJ databases">
        <authorList>
            <person name="Smith C.H."/>
        </authorList>
    </citation>
    <scope>NUCLEOTIDE SEQUENCE</scope>
    <source>
        <strain evidence="2">CHS0354</strain>
        <tissue evidence="2">Mantle</tissue>
    </source>
</reference>
<dbReference type="SUPFAM" id="SSF49265">
    <property type="entry name" value="Fibronectin type III"/>
    <property type="match status" value="1"/>
</dbReference>
<dbReference type="AlphaFoldDB" id="A0AAE0W330"/>
<reference evidence="2" key="2">
    <citation type="journal article" date="2021" name="Genome Biol. Evol.">
        <title>Developing a high-quality reference genome for a parasitic bivalve with doubly uniparental inheritance (Bivalvia: Unionida).</title>
        <authorList>
            <person name="Smith C.H."/>
        </authorList>
    </citation>
    <scope>NUCLEOTIDE SEQUENCE</scope>
    <source>
        <strain evidence="2">CHS0354</strain>
        <tissue evidence="2">Mantle</tissue>
    </source>
</reference>
<evidence type="ECO:0000313" key="2">
    <source>
        <dbReference type="EMBL" id="KAK3600268.1"/>
    </source>
</evidence>
<keyword evidence="3" id="KW-1185">Reference proteome</keyword>
<name>A0AAE0W330_9BIVA</name>
<dbReference type="Gene3D" id="2.60.40.10">
    <property type="entry name" value="Immunoglobulins"/>
    <property type="match status" value="2"/>
</dbReference>
<organism evidence="2 3">
    <name type="scientific">Potamilus streckersoni</name>
    <dbReference type="NCBI Taxonomy" id="2493646"/>
    <lineage>
        <taxon>Eukaryota</taxon>
        <taxon>Metazoa</taxon>
        <taxon>Spiralia</taxon>
        <taxon>Lophotrochozoa</taxon>
        <taxon>Mollusca</taxon>
        <taxon>Bivalvia</taxon>
        <taxon>Autobranchia</taxon>
        <taxon>Heteroconchia</taxon>
        <taxon>Palaeoheterodonta</taxon>
        <taxon>Unionida</taxon>
        <taxon>Unionoidea</taxon>
        <taxon>Unionidae</taxon>
        <taxon>Ambleminae</taxon>
        <taxon>Lampsilini</taxon>
        <taxon>Potamilus</taxon>
    </lineage>
</organism>
<dbReference type="InterPro" id="IPR036116">
    <property type="entry name" value="FN3_sf"/>
</dbReference>
<dbReference type="CDD" id="cd00063">
    <property type="entry name" value="FN3"/>
    <property type="match status" value="1"/>
</dbReference>
<reference evidence="2" key="1">
    <citation type="journal article" date="2021" name="Genome Biol. Evol.">
        <title>A High-Quality Reference Genome for a Parasitic Bivalve with Doubly Uniparental Inheritance (Bivalvia: Unionida).</title>
        <authorList>
            <person name="Smith C.H."/>
        </authorList>
    </citation>
    <scope>NUCLEOTIDE SEQUENCE</scope>
    <source>
        <strain evidence="2">CHS0354</strain>
    </source>
</reference>
<dbReference type="PROSITE" id="PS50853">
    <property type="entry name" value="FN3"/>
    <property type="match status" value="1"/>
</dbReference>
<feature type="domain" description="Fibronectin type-III" evidence="1">
    <location>
        <begin position="113"/>
        <end position="216"/>
    </location>
</feature>
<evidence type="ECO:0000313" key="3">
    <source>
        <dbReference type="Proteomes" id="UP001195483"/>
    </source>
</evidence>
<dbReference type="InterPro" id="IPR036179">
    <property type="entry name" value="Ig-like_dom_sf"/>
</dbReference>
<comment type="caution">
    <text evidence="2">The sequence shown here is derived from an EMBL/GenBank/DDBJ whole genome shotgun (WGS) entry which is preliminary data.</text>
</comment>